<evidence type="ECO:0000313" key="5">
    <source>
        <dbReference type="EMBL" id="SET54701.1"/>
    </source>
</evidence>
<dbReference type="Pfam" id="PF13336">
    <property type="entry name" value="AcetylCoA_hyd_C"/>
    <property type="match status" value="1"/>
</dbReference>
<proteinExistence type="inferred from homology"/>
<dbReference type="InterPro" id="IPR046433">
    <property type="entry name" value="ActCoA_hydro"/>
</dbReference>
<dbReference type="Gene3D" id="3.30.750.70">
    <property type="entry name" value="4-hydroxybutyrate coenzyme like domains"/>
    <property type="match status" value="1"/>
</dbReference>
<dbReference type="InterPro" id="IPR003702">
    <property type="entry name" value="ActCoA_hydro_N"/>
</dbReference>
<dbReference type="STRING" id="1526.SAMN02910262_02507"/>
<dbReference type="InterPro" id="IPR037171">
    <property type="entry name" value="NagB/RpiA_transferase-like"/>
</dbReference>
<sequence length="444" mass="49564">MENTMNHTFAGKLVTPEQAVKAVQPGDWVDYGFGAGFPELLDKALAKRKGELSDIKIRGGLIIHPWIETVECDPEQETFSYYSWHIGDYERKLQKRGLVRFSPMILRYLPQMYREKMAKVDVAFVPVSKPDENGYCGLGIGSYGWKTIMECARVVIFEINEKYPTLQGVDGSHRVHLSEADYIVEGEHEDLPVRTYREPSTEDIQIAKNVVAEIPDGATLSFGVGTVPFTVAKMLAESDKKDLGCHTGTISDAFMEMWKAGKLTNAKKEIDTGRSTWNLAMGTKEFYDWIAENPELFKPAGLDYVHMPEIMGKISNFISINGGVQLDLVGGENGESSGTRQLSGIGGQMDFLEGAFRSRGGKGYICINSTHKKKDGSLQSNIVPFIPQGSTVSVPRTMIQCVVTEYGVANLFGKTLRERAEEMIRVAHPDFRDELRKYADEAFR</sequence>
<feature type="domain" description="Acetyl-CoA hydrolase/transferase N-terminal" evidence="3">
    <location>
        <begin position="7"/>
        <end position="187"/>
    </location>
</feature>
<evidence type="ECO:0000256" key="1">
    <source>
        <dbReference type="ARBA" id="ARBA00009632"/>
    </source>
</evidence>
<dbReference type="Gene3D" id="3.40.1080.20">
    <property type="entry name" value="Acetyl-CoA hydrolase/transferase C-terminal domain"/>
    <property type="match status" value="1"/>
</dbReference>
<dbReference type="InterPro" id="IPR038460">
    <property type="entry name" value="AcetylCoA_hyd_C_sf"/>
</dbReference>
<dbReference type="Proteomes" id="UP000199820">
    <property type="component" value="Unassembled WGS sequence"/>
</dbReference>
<dbReference type="InterPro" id="IPR026888">
    <property type="entry name" value="AcetylCoA_hyd_C"/>
</dbReference>
<keyword evidence="6" id="KW-1185">Reference proteome</keyword>
<dbReference type="GO" id="GO:0016787">
    <property type="term" value="F:hydrolase activity"/>
    <property type="evidence" value="ECO:0007669"/>
    <property type="project" value="UniProtKB-KW"/>
</dbReference>
<keyword evidence="5" id="KW-0378">Hydrolase</keyword>
<dbReference type="EMBL" id="FOIL01000024">
    <property type="protein sequence ID" value="SET54701.1"/>
    <property type="molecule type" value="Genomic_DNA"/>
</dbReference>
<organism evidence="5 6">
    <name type="scientific">[Clostridium] aminophilum</name>
    <dbReference type="NCBI Taxonomy" id="1526"/>
    <lineage>
        <taxon>Bacteria</taxon>
        <taxon>Bacillati</taxon>
        <taxon>Bacillota</taxon>
        <taxon>Clostridia</taxon>
        <taxon>Lachnospirales</taxon>
        <taxon>Lachnospiraceae</taxon>
    </lineage>
</organism>
<feature type="domain" description="Acetyl-CoA hydrolase/transferase C-terminal" evidence="4">
    <location>
        <begin position="282"/>
        <end position="439"/>
    </location>
</feature>
<reference evidence="5 6" key="1">
    <citation type="submission" date="2016-10" db="EMBL/GenBank/DDBJ databases">
        <authorList>
            <person name="de Groot N.N."/>
        </authorList>
    </citation>
    <scope>NUCLEOTIDE SEQUENCE [LARGE SCALE GENOMIC DNA]</scope>
    <source>
        <strain evidence="5 6">KH1P1</strain>
    </source>
</reference>
<accession>A0A1I0F9B7</accession>
<evidence type="ECO:0000313" key="6">
    <source>
        <dbReference type="Proteomes" id="UP000199820"/>
    </source>
</evidence>
<dbReference type="Pfam" id="PF02550">
    <property type="entry name" value="AcetylCoA_hydro"/>
    <property type="match status" value="1"/>
</dbReference>
<dbReference type="SUPFAM" id="SSF100950">
    <property type="entry name" value="NagB/RpiA/CoA transferase-like"/>
    <property type="match status" value="2"/>
</dbReference>
<comment type="similarity">
    <text evidence="1">Belongs to the acetyl-CoA hydrolase/transferase family.</text>
</comment>
<dbReference type="OrthoDB" id="9801795at2"/>
<protein>
    <submittedName>
        <fullName evidence="5">Acyl-CoA hydrolase</fullName>
    </submittedName>
</protein>
<dbReference type="Gene3D" id="3.40.1080.10">
    <property type="entry name" value="Glutaconate Coenzyme A-transferase"/>
    <property type="match status" value="1"/>
</dbReference>
<dbReference type="eggNOG" id="COG0427">
    <property type="taxonomic scope" value="Bacteria"/>
</dbReference>
<dbReference type="PANTHER" id="PTHR21432">
    <property type="entry name" value="ACETYL-COA HYDROLASE-RELATED"/>
    <property type="match status" value="1"/>
</dbReference>
<keyword evidence="2" id="KW-0808">Transferase</keyword>
<evidence type="ECO:0000259" key="3">
    <source>
        <dbReference type="Pfam" id="PF02550"/>
    </source>
</evidence>
<name>A0A1I0F9B7_9FIRM</name>
<gene>
    <name evidence="5" type="ORF">SAMN04487771_102416</name>
</gene>
<evidence type="ECO:0000256" key="2">
    <source>
        <dbReference type="ARBA" id="ARBA00022679"/>
    </source>
</evidence>
<dbReference type="GO" id="GO:0008775">
    <property type="term" value="F:acetate CoA-transferase activity"/>
    <property type="evidence" value="ECO:0007669"/>
    <property type="project" value="InterPro"/>
</dbReference>
<dbReference type="GO" id="GO:0006083">
    <property type="term" value="P:acetate metabolic process"/>
    <property type="evidence" value="ECO:0007669"/>
    <property type="project" value="InterPro"/>
</dbReference>
<dbReference type="AlphaFoldDB" id="A0A1I0F9B7"/>
<dbReference type="PANTHER" id="PTHR21432:SF20">
    <property type="entry name" value="ACETYL-COA HYDROLASE"/>
    <property type="match status" value="1"/>
</dbReference>
<evidence type="ECO:0000259" key="4">
    <source>
        <dbReference type="Pfam" id="PF13336"/>
    </source>
</evidence>